<dbReference type="InterPro" id="IPR010664">
    <property type="entry name" value="LipoPS_assembly_LptC-rel"/>
</dbReference>
<organism evidence="1 2">
    <name type="scientific">Flectobacillus roseus</name>
    <dbReference type="NCBI Taxonomy" id="502259"/>
    <lineage>
        <taxon>Bacteria</taxon>
        <taxon>Pseudomonadati</taxon>
        <taxon>Bacteroidota</taxon>
        <taxon>Cytophagia</taxon>
        <taxon>Cytophagales</taxon>
        <taxon>Flectobacillaceae</taxon>
        <taxon>Flectobacillus</taxon>
    </lineage>
</organism>
<evidence type="ECO:0000313" key="1">
    <source>
        <dbReference type="EMBL" id="MDI9862105.1"/>
    </source>
</evidence>
<sequence>MKTDKYIAVISVILCWTLTLISCKKEEKIVQKGIYNGPLSELHGINMAYTDSARIMVRMSTETQLTLQNDDKVYPKEVRIFFFDKLGNNTTTLRGDSARFIRSKNLYHIMGRVLVNNQIKNETLQTDEMFWSPDTKKVYTDKPVDIKTPEQVLHGVGMDSNQDFTDYTLRRVTGVLSVKNLPQ</sequence>
<dbReference type="PROSITE" id="PS51257">
    <property type="entry name" value="PROKAR_LIPOPROTEIN"/>
    <property type="match status" value="1"/>
</dbReference>
<dbReference type="Proteomes" id="UP001236507">
    <property type="component" value="Unassembled WGS sequence"/>
</dbReference>
<name>A0ABT6YF10_9BACT</name>
<dbReference type="EMBL" id="JASHIF010000025">
    <property type="protein sequence ID" value="MDI9862105.1"/>
    <property type="molecule type" value="Genomic_DNA"/>
</dbReference>
<reference evidence="1 2" key="1">
    <citation type="submission" date="2023-05" db="EMBL/GenBank/DDBJ databases">
        <title>Novel species of genus Flectobacillus isolated from stream in China.</title>
        <authorList>
            <person name="Lu H."/>
        </authorList>
    </citation>
    <scope>NUCLEOTIDE SEQUENCE [LARGE SCALE GENOMIC DNA]</scope>
    <source>
        <strain evidence="1 2">KCTC 42575</strain>
    </source>
</reference>
<protein>
    <submittedName>
        <fullName evidence="1">LPS export ABC transporter periplasmic protein LptC</fullName>
    </submittedName>
</protein>
<comment type="caution">
    <text evidence="1">The sequence shown here is derived from an EMBL/GenBank/DDBJ whole genome shotgun (WGS) entry which is preliminary data.</text>
</comment>
<evidence type="ECO:0000313" key="2">
    <source>
        <dbReference type="Proteomes" id="UP001236507"/>
    </source>
</evidence>
<dbReference type="Gene3D" id="2.60.450.10">
    <property type="entry name" value="Lipopolysaccharide (LPS) transport protein A like domain"/>
    <property type="match status" value="1"/>
</dbReference>
<accession>A0ABT6YF10</accession>
<dbReference type="RefSeq" id="WP_095161278.1">
    <property type="nucleotide sequence ID" value="NZ_JASHIF010000025.1"/>
</dbReference>
<gene>
    <name evidence="1" type="primary">lptC</name>
    <name evidence="1" type="ORF">QM524_22970</name>
</gene>
<dbReference type="Pfam" id="PF06835">
    <property type="entry name" value="LptC"/>
    <property type="match status" value="1"/>
</dbReference>
<keyword evidence="2" id="KW-1185">Reference proteome</keyword>
<dbReference type="NCBIfam" id="TIGR04409">
    <property type="entry name" value="LptC_YrbK"/>
    <property type="match status" value="1"/>
</dbReference>
<proteinExistence type="predicted"/>
<dbReference type="InterPro" id="IPR026265">
    <property type="entry name" value="LptC"/>
</dbReference>